<proteinExistence type="predicted"/>
<dbReference type="PANTHER" id="PTHR47332:SF2">
    <property type="entry name" value="SET-6"/>
    <property type="match status" value="1"/>
</dbReference>
<dbReference type="PROSITE" id="PS50280">
    <property type="entry name" value="SET"/>
    <property type="match status" value="1"/>
</dbReference>
<dbReference type="Pfam" id="PF00856">
    <property type="entry name" value="SET"/>
    <property type="match status" value="1"/>
</dbReference>
<dbReference type="PANTHER" id="PTHR47332">
    <property type="entry name" value="SET DOMAIN-CONTAINING PROTEIN 5"/>
    <property type="match status" value="1"/>
</dbReference>
<evidence type="ECO:0000259" key="1">
    <source>
        <dbReference type="PROSITE" id="PS50280"/>
    </source>
</evidence>
<dbReference type="Proteomes" id="UP001446871">
    <property type="component" value="Unassembled WGS sequence"/>
</dbReference>
<sequence length="318" mass="35834">MASYSVNDFVEVRVSSASAKGAGLFAKRDLEPGHRVICEDPLLKRVSLPQSGSRLPSVGGNLSEKGKKQFARLPAGPGDVFLVDATQVPDPDVLFRDGEKLMNRVEYNHVRIPTCPDYAIVGFHTAVTSHSCKPNSYLCYNEVTDSLDLHLVREVKKDEEITVSYFQDDYAVPKSVRNQRLQKWNYTCLCSCCTTDLATSDVRRNQIKQLFSDYDRLTATRLLNNAEIVAHSDRSDPDDDDEYAWDLLDDMKQIVQLMKDEGLYGLAMTWVLVDYAACHDEVGDTQSRRATMREAVIIREMCLGVFHPETRALARRAS</sequence>
<feature type="domain" description="SET" evidence="1">
    <location>
        <begin position="8"/>
        <end position="166"/>
    </location>
</feature>
<dbReference type="SMART" id="SM00317">
    <property type="entry name" value="SET"/>
    <property type="match status" value="1"/>
</dbReference>
<comment type="caution">
    <text evidence="2">The sequence shown here is derived from an EMBL/GenBank/DDBJ whole genome shotgun (WGS) entry which is preliminary data.</text>
</comment>
<gene>
    <name evidence="2" type="ORF">PG996_011267</name>
</gene>
<keyword evidence="3" id="KW-1185">Reference proteome</keyword>
<dbReference type="SUPFAM" id="SSF82199">
    <property type="entry name" value="SET domain"/>
    <property type="match status" value="1"/>
</dbReference>
<name>A0ABR1UEM1_9PEZI</name>
<evidence type="ECO:0000313" key="3">
    <source>
        <dbReference type="Proteomes" id="UP001446871"/>
    </source>
</evidence>
<dbReference type="Gene3D" id="2.170.270.10">
    <property type="entry name" value="SET domain"/>
    <property type="match status" value="1"/>
</dbReference>
<dbReference type="InterPro" id="IPR053185">
    <property type="entry name" value="SET_domain_protein"/>
</dbReference>
<dbReference type="InterPro" id="IPR001214">
    <property type="entry name" value="SET_dom"/>
</dbReference>
<dbReference type="EMBL" id="JAQQWM010000007">
    <property type="protein sequence ID" value="KAK8057330.1"/>
    <property type="molecule type" value="Genomic_DNA"/>
</dbReference>
<organism evidence="2 3">
    <name type="scientific">Apiospora saccharicola</name>
    <dbReference type="NCBI Taxonomy" id="335842"/>
    <lineage>
        <taxon>Eukaryota</taxon>
        <taxon>Fungi</taxon>
        <taxon>Dikarya</taxon>
        <taxon>Ascomycota</taxon>
        <taxon>Pezizomycotina</taxon>
        <taxon>Sordariomycetes</taxon>
        <taxon>Xylariomycetidae</taxon>
        <taxon>Amphisphaeriales</taxon>
        <taxon>Apiosporaceae</taxon>
        <taxon>Apiospora</taxon>
    </lineage>
</organism>
<reference evidence="2 3" key="1">
    <citation type="submission" date="2023-01" db="EMBL/GenBank/DDBJ databases">
        <title>Analysis of 21 Apiospora genomes using comparative genomics revels a genus with tremendous synthesis potential of carbohydrate active enzymes and secondary metabolites.</title>
        <authorList>
            <person name="Sorensen T."/>
        </authorList>
    </citation>
    <scope>NUCLEOTIDE SEQUENCE [LARGE SCALE GENOMIC DNA]</scope>
    <source>
        <strain evidence="2 3">CBS 83171</strain>
    </source>
</reference>
<accession>A0ABR1UEM1</accession>
<dbReference type="InterPro" id="IPR046341">
    <property type="entry name" value="SET_dom_sf"/>
</dbReference>
<evidence type="ECO:0000313" key="2">
    <source>
        <dbReference type="EMBL" id="KAK8057330.1"/>
    </source>
</evidence>
<protein>
    <recommendedName>
        <fullName evidence="1">SET domain-containing protein</fullName>
    </recommendedName>
</protein>